<keyword evidence="1" id="KW-0614">Plasmid</keyword>
<proteinExistence type="predicted"/>
<dbReference type="Pfam" id="PF10932">
    <property type="entry name" value="DUF2783"/>
    <property type="match status" value="1"/>
</dbReference>
<name>A0ABX6QUG8_9HYPH</name>
<dbReference type="EMBL" id="CP058351">
    <property type="protein sequence ID" value="QLF71947.1"/>
    <property type="molecule type" value="Genomic_DNA"/>
</dbReference>
<protein>
    <submittedName>
        <fullName evidence="1">DUF2783 domain-containing protein</fullName>
    </submittedName>
</protein>
<dbReference type="Proteomes" id="UP000308530">
    <property type="component" value="Plasmid pPRADMK78_01"/>
</dbReference>
<reference evidence="1 2" key="1">
    <citation type="submission" date="2020-06" db="EMBL/GenBank/DDBJ databases">
        <title>Genome sequence of Rhizobium sp strain ADMK78.</title>
        <authorList>
            <person name="Rahi P."/>
        </authorList>
    </citation>
    <scope>NUCLEOTIDE SEQUENCE [LARGE SCALE GENOMIC DNA]</scope>
    <source>
        <strain evidence="1 2">ADMK78</strain>
        <plasmid evidence="1 2">pPRADMK78_01</plasmid>
    </source>
</reference>
<geneLocation type="plasmid" evidence="1 2">
    <name>pPRADMK78_01</name>
</geneLocation>
<organism evidence="1 2">
    <name type="scientific">Peteryoungia desertarenae</name>
    <dbReference type="NCBI Taxonomy" id="1813451"/>
    <lineage>
        <taxon>Bacteria</taxon>
        <taxon>Pseudomonadati</taxon>
        <taxon>Pseudomonadota</taxon>
        <taxon>Alphaproteobacteria</taxon>
        <taxon>Hyphomicrobiales</taxon>
        <taxon>Rhizobiaceae</taxon>
        <taxon>Peteryoungia</taxon>
    </lineage>
</organism>
<keyword evidence="2" id="KW-1185">Reference proteome</keyword>
<gene>
    <name evidence="1" type="ORF">FE840_020325</name>
</gene>
<accession>A0ABX6QUG8</accession>
<sequence>MGGPIVSLVTKPNLASVDDAYALLISHHKGLSEEESIAFNARLILILMNHIGDTAVLAEALSLTGQQTKPSRSDAVE</sequence>
<dbReference type="InterPro" id="IPR021233">
    <property type="entry name" value="DUF2783"/>
</dbReference>
<evidence type="ECO:0000313" key="2">
    <source>
        <dbReference type="Proteomes" id="UP000308530"/>
    </source>
</evidence>
<evidence type="ECO:0000313" key="1">
    <source>
        <dbReference type="EMBL" id="QLF71947.1"/>
    </source>
</evidence>